<accession>A0ABN8I8Q9</accession>
<sequence length="93" mass="10006">MNFKKEKLTFEAIPTEDGPYCNGAGIGSHPMAWASSHYKPPLHATKHDPGPTASMDFSPSTCTGRQSSVHIPPSAVYRYVDYLCPGAVAVVAR</sequence>
<gene>
    <name evidence="2" type="ORF">IPOD504_LOCUS6281</name>
</gene>
<feature type="non-terminal residue" evidence="2">
    <location>
        <position position="93"/>
    </location>
</feature>
<reference evidence="2" key="1">
    <citation type="submission" date="2022-03" db="EMBL/GenBank/DDBJ databases">
        <authorList>
            <person name="Martin H S."/>
        </authorList>
    </citation>
    <scope>NUCLEOTIDE SEQUENCE</scope>
</reference>
<name>A0ABN8I8Q9_9NEOP</name>
<evidence type="ECO:0000313" key="3">
    <source>
        <dbReference type="Proteomes" id="UP000837857"/>
    </source>
</evidence>
<feature type="region of interest" description="Disordered" evidence="1">
    <location>
        <begin position="42"/>
        <end position="61"/>
    </location>
</feature>
<evidence type="ECO:0000313" key="2">
    <source>
        <dbReference type="EMBL" id="CAH2048680.1"/>
    </source>
</evidence>
<keyword evidence="3" id="KW-1185">Reference proteome</keyword>
<protein>
    <submittedName>
        <fullName evidence="2">Uncharacterized protein</fullName>
    </submittedName>
</protein>
<proteinExistence type="predicted"/>
<dbReference type="EMBL" id="OW152830">
    <property type="protein sequence ID" value="CAH2048680.1"/>
    <property type="molecule type" value="Genomic_DNA"/>
</dbReference>
<evidence type="ECO:0000256" key="1">
    <source>
        <dbReference type="SAM" id="MobiDB-lite"/>
    </source>
</evidence>
<organism evidence="2 3">
    <name type="scientific">Iphiclides podalirius</name>
    <name type="common">scarce swallowtail</name>
    <dbReference type="NCBI Taxonomy" id="110791"/>
    <lineage>
        <taxon>Eukaryota</taxon>
        <taxon>Metazoa</taxon>
        <taxon>Ecdysozoa</taxon>
        <taxon>Arthropoda</taxon>
        <taxon>Hexapoda</taxon>
        <taxon>Insecta</taxon>
        <taxon>Pterygota</taxon>
        <taxon>Neoptera</taxon>
        <taxon>Endopterygota</taxon>
        <taxon>Lepidoptera</taxon>
        <taxon>Glossata</taxon>
        <taxon>Ditrysia</taxon>
        <taxon>Papilionoidea</taxon>
        <taxon>Papilionidae</taxon>
        <taxon>Papilioninae</taxon>
        <taxon>Iphiclides</taxon>
    </lineage>
</organism>
<dbReference type="Proteomes" id="UP000837857">
    <property type="component" value="Chromosome 18"/>
</dbReference>